<evidence type="ECO:0000256" key="6">
    <source>
        <dbReference type="RuleBase" id="RU003915"/>
    </source>
</evidence>
<evidence type="ECO:0000256" key="5">
    <source>
        <dbReference type="PROSITE-ProRule" id="PRU00277"/>
    </source>
</evidence>
<feature type="signal peptide" evidence="7">
    <location>
        <begin position="1"/>
        <end position="22"/>
    </location>
</feature>
<sequence length="301" mass="32656">MIVTPSRFFWAYSLLAVSALLASCQEQGEALIDRKRRENEADIQAYITANNISATNLENGIYFFPTKTVPNAQAPATGDEVRYHYIARRLDGVIVDSTDIAGNVPASVILAENATTGITLGKYAAILKLKEGEEGSVLVPAFADGGRVGTLLLPQYSPVRYDMRIVSVRTENEQIRDYIRTNNLTVTTTTSDSVRVIKTLVQPTDSAAITTGKNVTINYTGYRLDGSTFDSNNTGSFRVTIGTTNSIQGLQSGLLQMRAGEKGTIIFPSKVGYGATGTGRGAQRILPYTPLRFDIQVVKVQ</sequence>
<organism evidence="9 10">
    <name type="scientific">Spirosoma montaniterrae</name>
    <dbReference type="NCBI Taxonomy" id="1178516"/>
    <lineage>
        <taxon>Bacteria</taxon>
        <taxon>Pseudomonadati</taxon>
        <taxon>Bacteroidota</taxon>
        <taxon>Cytophagia</taxon>
        <taxon>Cytophagales</taxon>
        <taxon>Cytophagaceae</taxon>
        <taxon>Spirosoma</taxon>
    </lineage>
</organism>
<evidence type="ECO:0000256" key="7">
    <source>
        <dbReference type="SAM" id="SignalP"/>
    </source>
</evidence>
<comment type="similarity">
    <text evidence="2 6">Belongs to the FKBP-type PPIase family.</text>
</comment>
<dbReference type="PROSITE" id="PS51257">
    <property type="entry name" value="PROKAR_LIPOPROTEIN"/>
    <property type="match status" value="1"/>
</dbReference>
<evidence type="ECO:0000256" key="1">
    <source>
        <dbReference type="ARBA" id="ARBA00000971"/>
    </source>
</evidence>
<dbReference type="Gene3D" id="3.10.50.40">
    <property type="match status" value="2"/>
</dbReference>
<reference evidence="9 10" key="1">
    <citation type="submission" date="2016-01" db="EMBL/GenBank/DDBJ databases">
        <authorList>
            <person name="Oliw E.H."/>
        </authorList>
    </citation>
    <scope>NUCLEOTIDE SEQUENCE [LARGE SCALE GENOMIC DNA]</scope>
    <source>
        <strain evidence="9 10">DY10</strain>
    </source>
</reference>
<accession>A0A1P9X2K0</accession>
<dbReference type="InterPro" id="IPR046357">
    <property type="entry name" value="PPIase_dom_sf"/>
</dbReference>
<dbReference type="PANTHER" id="PTHR43811">
    <property type="entry name" value="FKBP-TYPE PEPTIDYL-PROLYL CIS-TRANS ISOMERASE FKPA"/>
    <property type="match status" value="1"/>
</dbReference>
<dbReference type="PANTHER" id="PTHR43811:SF19">
    <property type="entry name" value="39 KDA FK506-BINDING NUCLEAR PROTEIN"/>
    <property type="match status" value="1"/>
</dbReference>
<dbReference type="InterPro" id="IPR001179">
    <property type="entry name" value="PPIase_FKBP_dom"/>
</dbReference>
<evidence type="ECO:0000256" key="4">
    <source>
        <dbReference type="ARBA" id="ARBA00023235"/>
    </source>
</evidence>
<dbReference type="OrthoDB" id="979394at2"/>
<protein>
    <recommendedName>
        <fullName evidence="6">Peptidyl-prolyl cis-trans isomerase</fullName>
        <ecNumber evidence="6">5.2.1.8</ecNumber>
    </recommendedName>
</protein>
<keyword evidence="7" id="KW-0732">Signal</keyword>
<dbReference type="GO" id="GO:0003755">
    <property type="term" value="F:peptidyl-prolyl cis-trans isomerase activity"/>
    <property type="evidence" value="ECO:0007669"/>
    <property type="project" value="UniProtKB-UniRule"/>
</dbReference>
<dbReference type="AlphaFoldDB" id="A0A1P9X2K0"/>
<gene>
    <name evidence="9" type="ORF">AWR27_22715</name>
</gene>
<feature type="domain" description="PPIase FKBP-type" evidence="8">
    <location>
        <begin position="78"/>
        <end position="169"/>
    </location>
</feature>
<evidence type="ECO:0000313" key="10">
    <source>
        <dbReference type="Proteomes" id="UP000187941"/>
    </source>
</evidence>
<dbReference type="KEGG" id="smon:AWR27_22715"/>
<comment type="catalytic activity">
    <reaction evidence="1 5 6">
        <text>[protein]-peptidylproline (omega=180) = [protein]-peptidylproline (omega=0)</text>
        <dbReference type="Rhea" id="RHEA:16237"/>
        <dbReference type="Rhea" id="RHEA-COMP:10747"/>
        <dbReference type="Rhea" id="RHEA-COMP:10748"/>
        <dbReference type="ChEBI" id="CHEBI:83833"/>
        <dbReference type="ChEBI" id="CHEBI:83834"/>
        <dbReference type="EC" id="5.2.1.8"/>
    </reaction>
</comment>
<proteinExistence type="inferred from homology"/>
<dbReference type="PROSITE" id="PS50059">
    <property type="entry name" value="FKBP_PPIASE"/>
    <property type="match status" value="2"/>
</dbReference>
<dbReference type="RefSeq" id="WP_077133342.1">
    <property type="nucleotide sequence ID" value="NZ_CP014263.1"/>
</dbReference>
<dbReference type="Pfam" id="PF00254">
    <property type="entry name" value="FKBP_C"/>
    <property type="match status" value="1"/>
</dbReference>
<keyword evidence="10" id="KW-1185">Reference proteome</keyword>
<feature type="chain" id="PRO_5012749543" description="Peptidyl-prolyl cis-trans isomerase" evidence="7">
    <location>
        <begin position="23"/>
        <end position="301"/>
    </location>
</feature>
<dbReference type="STRING" id="1178516.AWR27_22715"/>
<dbReference type="EMBL" id="CP014263">
    <property type="protein sequence ID" value="AQG81864.1"/>
    <property type="molecule type" value="Genomic_DNA"/>
</dbReference>
<dbReference type="Proteomes" id="UP000187941">
    <property type="component" value="Chromosome"/>
</dbReference>
<feature type="domain" description="PPIase FKBP-type" evidence="8">
    <location>
        <begin position="212"/>
        <end position="301"/>
    </location>
</feature>
<evidence type="ECO:0000256" key="3">
    <source>
        <dbReference type="ARBA" id="ARBA00023110"/>
    </source>
</evidence>
<name>A0A1P9X2K0_9BACT</name>
<dbReference type="EC" id="5.2.1.8" evidence="6"/>
<evidence type="ECO:0000313" key="9">
    <source>
        <dbReference type="EMBL" id="AQG81864.1"/>
    </source>
</evidence>
<evidence type="ECO:0000256" key="2">
    <source>
        <dbReference type="ARBA" id="ARBA00006577"/>
    </source>
</evidence>
<keyword evidence="3 5" id="KW-0697">Rotamase</keyword>
<dbReference type="SUPFAM" id="SSF54534">
    <property type="entry name" value="FKBP-like"/>
    <property type="match status" value="2"/>
</dbReference>
<keyword evidence="4 5" id="KW-0413">Isomerase</keyword>
<evidence type="ECO:0000259" key="8">
    <source>
        <dbReference type="PROSITE" id="PS50059"/>
    </source>
</evidence>